<evidence type="ECO:0000313" key="9">
    <source>
        <dbReference type="EMBL" id="BBM82463.1"/>
    </source>
</evidence>
<dbReference type="InterPro" id="IPR027417">
    <property type="entry name" value="P-loop_NTPase"/>
</dbReference>
<dbReference type="GO" id="GO:0005525">
    <property type="term" value="F:GTP binding"/>
    <property type="evidence" value="ECO:0007669"/>
    <property type="project" value="UniProtKB-KW"/>
</dbReference>
<feature type="coiled-coil region" evidence="6">
    <location>
        <begin position="373"/>
        <end position="407"/>
    </location>
</feature>
<protein>
    <submittedName>
        <fullName evidence="9">Dynamin family protein</fullName>
    </submittedName>
</protein>
<evidence type="ECO:0000256" key="4">
    <source>
        <dbReference type="ARBA" id="ARBA00023134"/>
    </source>
</evidence>
<name>A0A5S9IIK5_UABAM</name>
<feature type="transmembrane region" description="Helical" evidence="7">
    <location>
        <begin position="534"/>
        <end position="556"/>
    </location>
</feature>
<evidence type="ECO:0000259" key="8">
    <source>
        <dbReference type="Pfam" id="PF00350"/>
    </source>
</evidence>
<evidence type="ECO:0000256" key="5">
    <source>
        <dbReference type="ARBA" id="ARBA00023136"/>
    </source>
</evidence>
<evidence type="ECO:0000313" key="10">
    <source>
        <dbReference type="Proteomes" id="UP000326354"/>
    </source>
</evidence>
<evidence type="ECO:0000256" key="7">
    <source>
        <dbReference type="SAM" id="Phobius"/>
    </source>
</evidence>
<keyword evidence="2" id="KW-0547">Nucleotide-binding</keyword>
<evidence type="ECO:0000256" key="1">
    <source>
        <dbReference type="ARBA" id="ARBA00004370"/>
    </source>
</evidence>
<proteinExistence type="predicted"/>
<dbReference type="GO" id="GO:0008053">
    <property type="term" value="P:mitochondrial fusion"/>
    <property type="evidence" value="ECO:0007669"/>
    <property type="project" value="TreeGrafter"/>
</dbReference>
<keyword evidence="3" id="KW-0378">Hydrolase</keyword>
<keyword evidence="4" id="KW-0342">GTP-binding</keyword>
<feature type="transmembrane region" description="Helical" evidence="7">
    <location>
        <begin position="568"/>
        <end position="588"/>
    </location>
</feature>
<dbReference type="EMBL" id="AP019860">
    <property type="protein sequence ID" value="BBM82463.1"/>
    <property type="molecule type" value="Genomic_DNA"/>
</dbReference>
<dbReference type="GO" id="GO:0003924">
    <property type="term" value="F:GTPase activity"/>
    <property type="evidence" value="ECO:0007669"/>
    <property type="project" value="InterPro"/>
</dbReference>
<reference evidence="9 10" key="1">
    <citation type="submission" date="2019-08" db="EMBL/GenBank/DDBJ databases">
        <title>Complete genome sequence of Candidatus Uab amorphum.</title>
        <authorList>
            <person name="Shiratori T."/>
            <person name="Suzuki S."/>
            <person name="Kakizawa Y."/>
            <person name="Ishida K."/>
        </authorList>
    </citation>
    <scope>NUCLEOTIDE SEQUENCE [LARGE SCALE GENOMIC DNA]</scope>
    <source>
        <strain evidence="9 10">SRT547</strain>
    </source>
</reference>
<feature type="domain" description="Dynamin N-terminal" evidence="8">
    <location>
        <begin position="86"/>
        <end position="214"/>
    </location>
</feature>
<dbReference type="InterPro" id="IPR045063">
    <property type="entry name" value="Dynamin_N"/>
</dbReference>
<dbReference type="PANTHER" id="PTHR10465:SF0">
    <property type="entry name" value="SARCALUMENIN"/>
    <property type="match status" value="1"/>
</dbReference>
<evidence type="ECO:0000256" key="2">
    <source>
        <dbReference type="ARBA" id="ARBA00022741"/>
    </source>
</evidence>
<dbReference type="GO" id="GO:0016020">
    <property type="term" value="C:membrane"/>
    <property type="evidence" value="ECO:0007669"/>
    <property type="project" value="UniProtKB-SubCell"/>
</dbReference>
<evidence type="ECO:0000256" key="6">
    <source>
        <dbReference type="SAM" id="Coils"/>
    </source>
</evidence>
<dbReference type="KEGG" id="uam:UABAM_00806"/>
<dbReference type="Gene3D" id="3.40.50.300">
    <property type="entry name" value="P-loop containing nucleotide triphosphate hydrolases"/>
    <property type="match status" value="1"/>
</dbReference>
<dbReference type="Pfam" id="PF00350">
    <property type="entry name" value="Dynamin_N"/>
    <property type="match status" value="1"/>
</dbReference>
<dbReference type="OrthoDB" id="3650305at2"/>
<accession>A0A5S9IIK5</accession>
<dbReference type="InterPro" id="IPR027094">
    <property type="entry name" value="Mitofusin_fam"/>
</dbReference>
<dbReference type="PANTHER" id="PTHR10465">
    <property type="entry name" value="TRANSMEMBRANE GTPASE FZO1"/>
    <property type="match status" value="1"/>
</dbReference>
<dbReference type="RefSeq" id="WP_151966704.1">
    <property type="nucleotide sequence ID" value="NZ_AP019860.1"/>
</dbReference>
<keyword evidence="7" id="KW-0812">Transmembrane</keyword>
<sequence>MVDSSPEVGKMFDEFNESRQALSSQFYGLIDLVANHVFSGNVNIQDKKNLLHQINNQQNLVEAEKNLLRNLYFYANNLQESQFLLGVFGRFKAGKSTLLNTLAGEYISPMNTRISTGVLNFTYSSEIEECTVHYDNGTKEVIEPALKDEYIDFRHNPDNEKGIHSVRHGCPNLALQKEIVFVDTPGLEAVNSVHEKITLDFVMQCHVAVVVSTYPPFGEGELRFYKRIHKNIPNTFLVQNLPKDKLESWIPLEAQTLENLHKLGFYEINKEVYGEEDHCEILRTIGDNKDEQQLLKFKKAHDIHLYSLCALTAHDILNGAGKNNLSADEQQRLDDSRFMLFKKDLYGFLTSHRGQSMLADYLLKGQLILNSLVKMVKDRQTLLQQSLEEIERNIAAEEQQQQKTIQLTEMIADRASLKILELYRELKSAVMNDDINQALGEVKQKYAEKNIYRLSKRQLKEIKSQVSAFNRLFGQRYQGFVGELEKITETAQSEISEQLQNQAVFKNIVLDTNAGAVNVGEISGAGYLDRTFDFIFHGGITYIVASICGGSGWSILEPFVKPAVGVNSASLVALSIGGIIGLAASIPLAKHFAPFLDKCKGFIGKFYTKPAKVVFDEFEGNVRKKLDEVETTAVDNLKKSFKEQASAGINQFFEMVNKTLKELREQKENGNETQENEKLCNILAQLSQIQQQFSVMEKKDDVSQQKVQKVLTGFKGLFGKLKK</sequence>
<gene>
    <name evidence="9" type="ORF">UABAM_00806</name>
</gene>
<keyword evidence="6" id="KW-0175">Coiled coil</keyword>
<dbReference type="AlphaFoldDB" id="A0A5S9IIK5"/>
<dbReference type="SUPFAM" id="SSF52540">
    <property type="entry name" value="P-loop containing nucleoside triphosphate hydrolases"/>
    <property type="match status" value="1"/>
</dbReference>
<evidence type="ECO:0000256" key="3">
    <source>
        <dbReference type="ARBA" id="ARBA00022801"/>
    </source>
</evidence>
<organism evidence="9 10">
    <name type="scientific">Uabimicrobium amorphum</name>
    <dbReference type="NCBI Taxonomy" id="2596890"/>
    <lineage>
        <taxon>Bacteria</taxon>
        <taxon>Pseudomonadati</taxon>
        <taxon>Planctomycetota</taxon>
        <taxon>Candidatus Uabimicrobiia</taxon>
        <taxon>Candidatus Uabimicrobiales</taxon>
        <taxon>Candidatus Uabimicrobiaceae</taxon>
        <taxon>Candidatus Uabimicrobium</taxon>
    </lineage>
</organism>
<comment type="subcellular location">
    <subcellularLocation>
        <location evidence="1">Membrane</location>
    </subcellularLocation>
</comment>
<keyword evidence="7" id="KW-1133">Transmembrane helix</keyword>
<keyword evidence="5 7" id="KW-0472">Membrane</keyword>
<keyword evidence="10" id="KW-1185">Reference proteome</keyword>
<dbReference type="Proteomes" id="UP000326354">
    <property type="component" value="Chromosome"/>
</dbReference>